<reference evidence="2" key="3">
    <citation type="submission" date="2019-04" db="EMBL/GenBank/DDBJ databases">
        <authorList>
            <person name="Howe K."/>
            <person name="Paulini M."/>
            <person name="Williams G."/>
        </authorList>
    </citation>
    <scope>NUCLEOTIDE SEQUENCE [LARGE SCALE GENOMIC DNA]</scope>
    <source>
        <strain evidence="2">FR3</strain>
    </source>
</reference>
<dbReference type="EMBL" id="CAAKNF010000195">
    <property type="protein sequence ID" value="VIO98272.1"/>
    <property type="molecule type" value="Genomic_DNA"/>
</dbReference>
<reference evidence="1" key="2">
    <citation type="submission" date="2012-12" db="EMBL/GenBank/DDBJ databases">
        <authorList>
            <person name="Gao Y.W."/>
            <person name="Fan S.T."/>
            <person name="Sun H.T."/>
            <person name="Wang Z."/>
            <person name="Gao X.L."/>
            <person name="Li Y.G."/>
            <person name="Wang T.C."/>
            <person name="Zhang K."/>
            <person name="Xu W.W."/>
            <person name="Yu Z.J."/>
            <person name="Xia X.Z."/>
        </authorList>
    </citation>
    <scope>NUCLEOTIDE SEQUENCE</scope>
    <source>
        <strain evidence="1">FR3</strain>
    </source>
</reference>
<accession>A0A4E9FPI9</accession>
<evidence type="ECO:0000313" key="2">
    <source>
        <dbReference type="EMBL" id="VIO98272.1"/>
    </source>
</evidence>
<dbReference type="FunCoup" id="A0A0J9XV97">
    <property type="interactions" value="484"/>
</dbReference>
<gene>
    <name evidence="1 4 5" type="ORF">Bm6899</name>
    <name evidence="2" type="ORF">BM_BM6899</name>
    <name evidence="1" type="ORF">BM_Bm6899</name>
</gene>
<evidence type="ECO:0000313" key="4">
    <source>
        <dbReference type="WBParaSite" id="Bm6899a.1"/>
    </source>
</evidence>
<dbReference type="RefSeq" id="XP_042937656.1">
    <property type="nucleotide sequence ID" value="XM_043081722.1"/>
</dbReference>
<evidence type="ECO:0000313" key="5">
    <source>
        <dbReference type="WormBase" id="Bm6899b"/>
    </source>
</evidence>
<dbReference type="STRING" id="6279.A0A0J9XV97"/>
<dbReference type="OrthoDB" id="15001at2759"/>
<dbReference type="Proteomes" id="UP000006672">
    <property type="component" value="Unassembled WGS sequence"/>
</dbReference>
<protein>
    <submittedName>
        <fullName evidence="1 4">Bm6899, isoform b</fullName>
    </submittedName>
</protein>
<dbReference type="GeneID" id="6105411"/>
<evidence type="ECO:0000313" key="3">
    <source>
        <dbReference type="Proteomes" id="UP000006672"/>
    </source>
</evidence>
<dbReference type="OMA" id="HLHWDLL"/>
<name>A0A0J9XV97_BRUMA</name>
<dbReference type="WormBase" id="Bm6899b">
    <property type="protein sequence ID" value="BM22315"/>
    <property type="gene ID" value="WBGene00227160"/>
</dbReference>
<keyword evidence="3" id="KW-1185">Reference proteome</keyword>
<sequence length="154" mass="17520">MFSDYSLLCCGMYRLREMSADSLSKVQPDLLLLDSSKQMSHLIPLDDTKSLNRSAAVYKKDLEAPKHLVTNQNDHELLSKHSRMRRTVANVIDECRTIGGNAYAEHFLKELKTASQINRGPPGISHSSHLHWDLLLGKDETIEPCDYLNFDYTV</sequence>
<dbReference type="WBParaSite" id="Bm6899a.1">
    <property type="protein sequence ID" value="Bm6899a.1"/>
    <property type="gene ID" value="WBGene00227160"/>
</dbReference>
<reference evidence="1 3" key="1">
    <citation type="journal article" date="2007" name="Science">
        <title>Draft genome of the filarial nematode parasite Brugia malayi.</title>
        <authorList>
            <person name="Ghedin E."/>
            <person name="Wang S."/>
            <person name="Spiro D."/>
            <person name="Caler E."/>
            <person name="Zhao Q."/>
            <person name="Crabtree J."/>
            <person name="Allen J.E."/>
            <person name="Delcher A.L."/>
            <person name="Guiliano D.B."/>
            <person name="Miranda-Saavedra D."/>
            <person name="Angiuoli S.V."/>
            <person name="Creasy T."/>
            <person name="Amedeo P."/>
            <person name="Haas B."/>
            <person name="El-Sayed N.M."/>
            <person name="Wortman J.R."/>
            <person name="Feldblyum T."/>
            <person name="Tallon L."/>
            <person name="Schatz M."/>
            <person name="Shumway M."/>
            <person name="Koo H."/>
            <person name="Salzberg S.L."/>
            <person name="Schobel S."/>
            <person name="Pertea M."/>
            <person name="Pop M."/>
            <person name="White O."/>
            <person name="Barton G.J."/>
            <person name="Carlow C.K."/>
            <person name="Crawford M.J."/>
            <person name="Daub J."/>
            <person name="Dimmic M.W."/>
            <person name="Estes C.F."/>
            <person name="Foster J.M."/>
            <person name="Ganatra M."/>
            <person name="Gregory W.F."/>
            <person name="Johnson N.M."/>
            <person name="Jin J."/>
            <person name="Komuniecki R."/>
            <person name="Korf I."/>
            <person name="Kumar S."/>
            <person name="Laney S."/>
            <person name="Li B.W."/>
            <person name="Li W."/>
            <person name="Lindblom T.H."/>
            <person name="Lustigman S."/>
            <person name="Ma D."/>
            <person name="Maina C.V."/>
            <person name="Martin D.M."/>
            <person name="McCarter J.P."/>
            <person name="McReynolds L."/>
            <person name="Mitreva M."/>
            <person name="Nutman T.B."/>
            <person name="Parkinson J."/>
            <person name="Peregrin-Alvarez J.M."/>
            <person name="Poole C."/>
            <person name="Ren Q."/>
            <person name="Saunders L."/>
            <person name="Sluder A.E."/>
            <person name="Smith K."/>
            <person name="Stanke M."/>
            <person name="Unnasch T.R."/>
            <person name="Ware J."/>
            <person name="Wei A.D."/>
            <person name="Weil G."/>
            <person name="Williams D.J."/>
            <person name="Zhang Y."/>
            <person name="Williams S.A."/>
            <person name="Fraser-Liggett C."/>
            <person name="Slatko B."/>
            <person name="Blaxter M.L."/>
            <person name="Scott A.L."/>
        </authorList>
    </citation>
    <scope>NUCLEOTIDE SEQUENCE</scope>
    <source>
        <strain evidence="1 3">FR3</strain>
    </source>
</reference>
<evidence type="ECO:0000313" key="1">
    <source>
        <dbReference type="EMBL" id="CDP96447.1"/>
    </source>
</evidence>
<organism evidence="1">
    <name type="scientific">Brugia malayi</name>
    <name type="common">Filarial nematode worm</name>
    <dbReference type="NCBI Taxonomy" id="6279"/>
    <lineage>
        <taxon>Eukaryota</taxon>
        <taxon>Metazoa</taxon>
        <taxon>Ecdysozoa</taxon>
        <taxon>Nematoda</taxon>
        <taxon>Chromadorea</taxon>
        <taxon>Rhabditida</taxon>
        <taxon>Spirurina</taxon>
        <taxon>Spiruromorpha</taxon>
        <taxon>Filarioidea</taxon>
        <taxon>Onchocercidae</taxon>
        <taxon>Brugia</taxon>
    </lineage>
</organism>
<accession>A0A0J9XV97</accession>
<dbReference type="EMBL" id="LN856957">
    <property type="protein sequence ID" value="CDP96447.1"/>
    <property type="molecule type" value="Genomic_DNA"/>
</dbReference>
<dbReference type="AlphaFoldDB" id="A0A0J9XV97"/>
<reference evidence="4" key="4">
    <citation type="submission" date="2019-12" db="UniProtKB">
        <authorList>
            <consortium name="WormBaseParasite"/>
        </authorList>
    </citation>
    <scope>IDENTIFICATION</scope>
</reference>
<proteinExistence type="predicted"/>
<dbReference type="CTD" id="6105411"/>